<evidence type="ECO:0000256" key="1">
    <source>
        <dbReference type="SAM" id="Phobius"/>
    </source>
</evidence>
<dbReference type="AlphaFoldDB" id="A0A2P2M241"/>
<organism evidence="2">
    <name type="scientific">Rhizophora mucronata</name>
    <name type="common">Asiatic mangrove</name>
    <dbReference type="NCBI Taxonomy" id="61149"/>
    <lineage>
        <taxon>Eukaryota</taxon>
        <taxon>Viridiplantae</taxon>
        <taxon>Streptophyta</taxon>
        <taxon>Embryophyta</taxon>
        <taxon>Tracheophyta</taxon>
        <taxon>Spermatophyta</taxon>
        <taxon>Magnoliopsida</taxon>
        <taxon>eudicotyledons</taxon>
        <taxon>Gunneridae</taxon>
        <taxon>Pentapetalae</taxon>
        <taxon>rosids</taxon>
        <taxon>fabids</taxon>
        <taxon>Malpighiales</taxon>
        <taxon>Rhizophoraceae</taxon>
        <taxon>Rhizophora</taxon>
    </lineage>
</organism>
<dbReference type="EMBL" id="GGEC01043804">
    <property type="protein sequence ID" value="MBX24288.1"/>
    <property type="molecule type" value="Transcribed_RNA"/>
</dbReference>
<accession>A0A2P2M241</accession>
<keyword evidence="1" id="KW-0812">Transmembrane</keyword>
<evidence type="ECO:0000313" key="2">
    <source>
        <dbReference type="EMBL" id="MBX24290.1"/>
    </source>
</evidence>
<protein>
    <submittedName>
        <fullName evidence="2">Uncharacterized protein</fullName>
    </submittedName>
</protein>
<name>A0A2P2M241_RHIMU</name>
<dbReference type="EMBL" id="GGEC01043806">
    <property type="protein sequence ID" value="MBX24290.1"/>
    <property type="molecule type" value="Transcribed_RNA"/>
</dbReference>
<sequence>MLQINIKEQNLNSLFSLPFLNQILFLSCLERKLSIEKSAYTQHGRDYLDKDDRLGLCAFLFAMLSLLLILSHGFFYFFEYMRC</sequence>
<proteinExistence type="predicted"/>
<feature type="transmembrane region" description="Helical" evidence="1">
    <location>
        <begin position="54"/>
        <end position="78"/>
    </location>
</feature>
<keyword evidence="1" id="KW-1133">Transmembrane helix</keyword>
<keyword evidence="1" id="KW-0472">Membrane</keyword>
<reference evidence="2" key="1">
    <citation type="submission" date="2018-02" db="EMBL/GenBank/DDBJ databases">
        <title>Rhizophora mucronata_Transcriptome.</title>
        <authorList>
            <person name="Meera S.P."/>
            <person name="Sreeshan A."/>
            <person name="Augustine A."/>
        </authorList>
    </citation>
    <scope>NUCLEOTIDE SEQUENCE</scope>
    <source>
        <tissue evidence="2">Leaf</tissue>
    </source>
</reference>
<dbReference type="PROSITE" id="PS51257">
    <property type="entry name" value="PROKAR_LIPOPROTEIN"/>
    <property type="match status" value="1"/>
</dbReference>